<organism evidence="8 9">
    <name type="scientific">Rufibacter hautae</name>
    <dbReference type="NCBI Taxonomy" id="2595005"/>
    <lineage>
        <taxon>Bacteria</taxon>
        <taxon>Pseudomonadati</taxon>
        <taxon>Bacteroidota</taxon>
        <taxon>Cytophagia</taxon>
        <taxon>Cytophagales</taxon>
        <taxon>Hymenobacteraceae</taxon>
        <taxon>Rufibacter</taxon>
    </lineage>
</organism>
<keyword evidence="3" id="KW-0732">Signal</keyword>
<evidence type="ECO:0000256" key="2">
    <source>
        <dbReference type="ARBA" id="ARBA00006275"/>
    </source>
</evidence>
<dbReference type="Pfam" id="PF07980">
    <property type="entry name" value="SusD_RagB"/>
    <property type="match status" value="1"/>
</dbReference>
<evidence type="ECO:0000256" key="5">
    <source>
        <dbReference type="ARBA" id="ARBA00023237"/>
    </source>
</evidence>
<dbReference type="OrthoDB" id="9792139at2"/>
<feature type="domain" description="RagB/SusD" evidence="6">
    <location>
        <begin position="327"/>
        <end position="410"/>
    </location>
</feature>
<sequence>MKRKNIKSYAVIIGLAGLLFSCDDQLDIDPQQSVETGQALATSSDVEAALVGAYDAAGDADVYGGDIQFLSDLLGNDDDIAFVGTFAQPEEVYQKAILENNSFVAATWLDSYRVINIANSVLANIDKVDAAKKTRVEGEAKFLRGTMYFELVKLYGKAYVDGNPATNPGVPIVLTPTGLITETSFVSRNSVAEVYAQILKDLTEAETLLPSTNGFFATKWAAAGMLSRVYLQQEKYQEAGEAADRVIKSGRYRLADSYAQAFNNTSNSPEDIFAIQVTSQDGINELNTYYSQLQRADIEIQDQLIDQYDPEDERLNIYEDGYTNKFDEQFAVIPILRLAEMYLTRAEASLRTGTNIGGVSAVADINTIRERAGLGPVTTVTLAQVLQERKLELIFEGQLLADIKRTKGTIGDTPYSANNLVFPIPQRERDANTNLTQNPGYLGG</sequence>
<keyword evidence="4" id="KW-0472">Membrane</keyword>
<dbReference type="PROSITE" id="PS51257">
    <property type="entry name" value="PROKAR_LIPOPROTEIN"/>
    <property type="match status" value="1"/>
</dbReference>
<dbReference type="GO" id="GO:0009279">
    <property type="term" value="C:cell outer membrane"/>
    <property type="evidence" value="ECO:0007669"/>
    <property type="project" value="UniProtKB-SubCell"/>
</dbReference>
<protein>
    <submittedName>
        <fullName evidence="8">RagB/SusD family nutrient uptake outer membrane protein</fullName>
    </submittedName>
</protein>
<dbReference type="RefSeq" id="WP_149088811.1">
    <property type="nucleotide sequence ID" value="NZ_VKKY01000001.1"/>
</dbReference>
<dbReference type="AlphaFoldDB" id="A0A5B6TGN7"/>
<proteinExistence type="inferred from homology"/>
<dbReference type="EMBL" id="VKKY01000001">
    <property type="protein sequence ID" value="KAA3439166.1"/>
    <property type="molecule type" value="Genomic_DNA"/>
</dbReference>
<keyword evidence="9" id="KW-1185">Reference proteome</keyword>
<comment type="caution">
    <text evidence="8">The sequence shown here is derived from an EMBL/GenBank/DDBJ whole genome shotgun (WGS) entry which is preliminary data.</text>
</comment>
<evidence type="ECO:0000313" key="8">
    <source>
        <dbReference type="EMBL" id="KAA3439166.1"/>
    </source>
</evidence>
<comment type="subcellular location">
    <subcellularLocation>
        <location evidence="1">Cell outer membrane</location>
    </subcellularLocation>
</comment>
<evidence type="ECO:0000256" key="4">
    <source>
        <dbReference type="ARBA" id="ARBA00023136"/>
    </source>
</evidence>
<dbReference type="Pfam" id="PF14322">
    <property type="entry name" value="SusD-like_3"/>
    <property type="match status" value="1"/>
</dbReference>
<dbReference type="InterPro" id="IPR033985">
    <property type="entry name" value="SusD-like_N"/>
</dbReference>
<dbReference type="InterPro" id="IPR012944">
    <property type="entry name" value="SusD_RagB_dom"/>
</dbReference>
<dbReference type="InterPro" id="IPR011990">
    <property type="entry name" value="TPR-like_helical_dom_sf"/>
</dbReference>
<evidence type="ECO:0000259" key="7">
    <source>
        <dbReference type="Pfam" id="PF14322"/>
    </source>
</evidence>
<evidence type="ECO:0000256" key="3">
    <source>
        <dbReference type="ARBA" id="ARBA00022729"/>
    </source>
</evidence>
<evidence type="ECO:0000256" key="1">
    <source>
        <dbReference type="ARBA" id="ARBA00004442"/>
    </source>
</evidence>
<evidence type="ECO:0000259" key="6">
    <source>
        <dbReference type="Pfam" id="PF07980"/>
    </source>
</evidence>
<evidence type="ECO:0000313" key="9">
    <source>
        <dbReference type="Proteomes" id="UP000324133"/>
    </source>
</evidence>
<keyword evidence="5" id="KW-0998">Cell outer membrane</keyword>
<dbReference type="CDD" id="cd08977">
    <property type="entry name" value="SusD"/>
    <property type="match status" value="1"/>
</dbReference>
<dbReference type="Proteomes" id="UP000324133">
    <property type="component" value="Unassembled WGS sequence"/>
</dbReference>
<comment type="similarity">
    <text evidence="2">Belongs to the SusD family.</text>
</comment>
<accession>A0A5B6TGN7</accession>
<reference evidence="8 9" key="1">
    <citation type="submission" date="2019-07" db="EMBL/GenBank/DDBJ databases">
        <title>Rufibacter sp. nov., isolated from lake sediment.</title>
        <authorList>
            <person name="Qu J.-H."/>
        </authorList>
    </citation>
    <scope>NUCLEOTIDE SEQUENCE [LARGE SCALE GENOMIC DNA]</scope>
    <source>
        <strain evidence="8 9">NBS58-1</strain>
    </source>
</reference>
<gene>
    <name evidence="8" type="ORF">FOA19_00325</name>
</gene>
<name>A0A5B6TGN7_9BACT</name>
<feature type="domain" description="SusD-like N-terminal" evidence="7">
    <location>
        <begin position="84"/>
        <end position="231"/>
    </location>
</feature>
<dbReference type="Gene3D" id="1.25.40.390">
    <property type="match status" value="1"/>
</dbReference>
<dbReference type="SUPFAM" id="SSF48452">
    <property type="entry name" value="TPR-like"/>
    <property type="match status" value="1"/>
</dbReference>